<keyword evidence="2" id="KW-0813">Transport</keyword>
<dbReference type="Gene3D" id="1.20.120.350">
    <property type="entry name" value="Voltage-gated potassium channels. Chain C"/>
    <property type="match status" value="1"/>
</dbReference>
<comment type="subcellular location">
    <subcellularLocation>
        <location evidence="1">Cell membrane</location>
        <topology evidence="1">Multi-pass membrane protein</topology>
    </subcellularLocation>
</comment>
<dbReference type="GO" id="GO:0034702">
    <property type="term" value="C:monoatomic ion channel complex"/>
    <property type="evidence" value="ECO:0007669"/>
    <property type="project" value="UniProtKB-KW"/>
</dbReference>
<comment type="caution">
    <text evidence="13">The sequence shown here is derived from an EMBL/GenBank/DDBJ whole genome shotgun (WGS) entry which is preliminary data.</text>
</comment>
<feature type="region of interest" description="Disordered" evidence="11">
    <location>
        <begin position="449"/>
        <end position="468"/>
    </location>
</feature>
<dbReference type="Proteomes" id="UP000828390">
    <property type="component" value="Unassembled WGS sequence"/>
</dbReference>
<feature type="compositionally biased region" description="Basic and acidic residues" evidence="11">
    <location>
        <begin position="459"/>
        <end position="468"/>
    </location>
</feature>
<accession>A0A9D4MGW2</accession>
<protein>
    <recommendedName>
        <fullName evidence="15">Voltage-gated hydrogen channel 1</fullName>
    </recommendedName>
</protein>
<evidence type="ECO:0000256" key="6">
    <source>
        <dbReference type="ARBA" id="ARBA00022989"/>
    </source>
</evidence>
<keyword evidence="4 12" id="KW-0812">Transmembrane</keyword>
<dbReference type="InterPro" id="IPR031846">
    <property type="entry name" value="Hvcn1"/>
</dbReference>
<evidence type="ECO:0000313" key="13">
    <source>
        <dbReference type="EMBL" id="KAH3877115.1"/>
    </source>
</evidence>
<feature type="transmembrane region" description="Helical" evidence="12">
    <location>
        <begin position="68"/>
        <end position="90"/>
    </location>
</feature>
<evidence type="ECO:0000256" key="5">
    <source>
        <dbReference type="ARBA" id="ARBA00022882"/>
    </source>
</evidence>
<keyword evidence="8 12" id="KW-0472">Membrane</keyword>
<name>A0A9D4MGW2_DREPO</name>
<keyword evidence="3" id="KW-1003">Cell membrane</keyword>
<keyword evidence="10" id="KW-0175">Coiled coil</keyword>
<evidence type="ECO:0000256" key="9">
    <source>
        <dbReference type="ARBA" id="ARBA00023303"/>
    </source>
</evidence>
<sequence length="546" mass="61071">MVFGKKKNSRGLAALAGGAARMAQHMIVLDKTEAALDREMKREEQRRVPKTKIGKARRKGEHLLHTKYVLLLVVILNVIDCLLVLGELMLDIKYVTDILTKEYKRSDDFIASMKLLYPYRLSYLESDDIEGLEREISIGHITWNASADSILNFNHRRKRRGSLDSNGTSNISNEDHGNKTFHKGQTSRHHGHSIEEDIAHGLHKASITILGILCVEVLFKIVCLGTELLQHKLECFDAFIVIASFIVDLVFLKGLQQFKVHEFVLILAFLVPWRLIRVVNSLIVAIMDHEHFRLVILYKQKKKTQKELQDAKDDITGLEACVDALEKLCEESGIPSALVQAKFNMYRKVKVKGNIIGAMSNFAIGGQLLCQPFTTGLKTGKQDKQMNGRNHDIQITVDDFSHPNKSDHFSQDKPAITELTDSALTVGSVSVADGTSPAQIRRAIYEDRVKMSPGLKPRSHSDTEREGNVARLTESSAGFLSTINADTEDLRQMVAHQKDNTEVTSSESKEKNLADDSSEMSNDSDLTGTDSCDSINKADTDTICKR</sequence>
<feature type="region of interest" description="Disordered" evidence="11">
    <location>
        <begin position="497"/>
        <end position="546"/>
    </location>
</feature>
<dbReference type="InterPro" id="IPR027359">
    <property type="entry name" value="Volt_channel_dom_sf"/>
</dbReference>
<reference evidence="13" key="2">
    <citation type="submission" date="2020-11" db="EMBL/GenBank/DDBJ databases">
        <authorList>
            <person name="McCartney M.A."/>
            <person name="Auch B."/>
            <person name="Kono T."/>
            <person name="Mallez S."/>
            <person name="Becker A."/>
            <person name="Gohl D.M."/>
            <person name="Silverstein K.A.T."/>
            <person name="Koren S."/>
            <person name="Bechman K.B."/>
            <person name="Herman A."/>
            <person name="Abrahante J.E."/>
            <person name="Garbe J."/>
        </authorList>
    </citation>
    <scope>NUCLEOTIDE SEQUENCE</scope>
    <source>
        <strain evidence="13">Duluth1</strain>
        <tissue evidence="13">Whole animal</tissue>
    </source>
</reference>
<feature type="compositionally biased region" description="Basic and acidic residues" evidence="11">
    <location>
        <begin position="536"/>
        <end position="546"/>
    </location>
</feature>
<evidence type="ECO:0000256" key="12">
    <source>
        <dbReference type="SAM" id="Phobius"/>
    </source>
</evidence>
<feature type="coiled-coil region" evidence="10">
    <location>
        <begin position="294"/>
        <end position="328"/>
    </location>
</feature>
<dbReference type="GO" id="GO:0005886">
    <property type="term" value="C:plasma membrane"/>
    <property type="evidence" value="ECO:0007669"/>
    <property type="project" value="UniProtKB-SubCell"/>
</dbReference>
<feature type="compositionally biased region" description="Basic and acidic residues" evidence="11">
    <location>
        <begin position="497"/>
        <end position="514"/>
    </location>
</feature>
<evidence type="ECO:0000256" key="2">
    <source>
        <dbReference type="ARBA" id="ARBA00022448"/>
    </source>
</evidence>
<keyword evidence="6 12" id="KW-1133">Transmembrane helix</keyword>
<keyword evidence="5" id="KW-0851">Voltage-gated channel</keyword>
<evidence type="ECO:0008006" key="15">
    <source>
        <dbReference type="Google" id="ProtNLM"/>
    </source>
</evidence>
<evidence type="ECO:0000313" key="14">
    <source>
        <dbReference type="Proteomes" id="UP000828390"/>
    </source>
</evidence>
<evidence type="ECO:0000256" key="11">
    <source>
        <dbReference type="SAM" id="MobiDB-lite"/>
    </source>
</evidence>
<dbReference type="AlphaFoldDB" id="A0A9D4MGW2"/>
<evidence type="ECO:0000256" key="1">
    <source>
        <dbReference type="ARBA" id="ARBA00004651"/>
    </source>
</evidence>
<evidence type="ECO:0000256" key="4">
    <source>
        <dbReference type="ARBA" id="ARBA00022692"/>
    </source>
</evidence>
<dbReference type="OrthoDB" id="427456at2759"/>
<evidence type="ECO:0000256" key="10">
    <source>
        <dbReference type="SAM" id="Coils"/>
    </source>
</evidence>
<dbReference type="EMBL" id="JAIWYP010000001">
    <property type="protein sequence ID" value="KAH3877115.1"/>
    <property type="molecule type" value="Genomic_DNA"/>
</dbReference>
<keyword evidence="7" id="KW-0406">Ion transport</keyword>
<proteinExistence type="predicted"/>
<dbReference type="PANTHER" id="PTHR46480">
    <property type="entry name" value="F20B24.22"/>
    <property type="match status" value="1"/>
</dbReference>
<evidence type="ECO:0000256" key="3">
    <source>
        <dbReference type="ARBA" id="ARBA00022475"/>
    </source>
</evidence>
<dbReference type="GO" id="GO:0030171">
    <property type="term" value="F:voltage-gated proton channel activity"/>
    <property type="evidence" value="ECO:0007669"/>
    <property type="project" value="InterPro"/>
</dbReference>
<evidence type="ECO:0000256" key="8">
    <source>
        <dbReference type="ARBA" id="ARBA00023136"/>
    </source>
</evidence>
<organism evidence="13 14">
    <name type="scientific">Dreissena polymorpha</name>
    <name type="common">Zebra mussel</name>
    <name type="synonym">Mytilus polymorpha</name>
    <dbReference type="NCBI Taxonomy" id="45954"/>
    <lineage>
        <taxon>Eukaryota</taxon>
        <taxon>Metazoa</taxon>
        <taxon>Spiralia</taxon>
        <taxon>Lophotrochozoa</taxon>
        <taxon>Mollusca</taxon>
        <taxon>Bivalvia</taxon>
        <taxon>Autobranchia</taxon>
        <taxon>Heteroconchia</taxon>
        <taxon>Euheterodonta</taxon>
        <taxon>Imparidentia</taxon>
        <taxon>Neoheterodontei</taxon>
        <taxon>Myida</taxon>
        <taxon>Dreissenoidea</taxon>
        <taxon>Dreissenidae</taxon>
        <taxon>Dreissena</taxon>
    </lineage>
</organism>
<feature type="compositionally biased region" description="Polar residues" evidence="11">
    <location>
        <begin position="519"/>
        <end position="534"/>
    </location>
</feature>
<feature type="region of interest" description="Disordered" evidence="11">
    <location>
        <begin position="161"/>
        <end position="187"/>
    </location>
</feature>
<dbReference type="PANTHER" id="PTHR46480:SF1">
    <property type="entry name" value="VOLTAGE-GATED HYDROGEN CHANNEL 1"/>
    <property type="match status" value="1"/>
</dbReference>
<keyword evidence="14" id="KW-1185">Reference proteome</keyword>
<evidence type="ECO:0000256" key="7">
    <source>
        <dbReference type="ARBA" id="ARBA00023065"/>
    </source>
</evidence>
<reference evidence="13" key="1">
    <citation type="journal article" date="2019" name="bioRxiv">
        <title>The Genome of the Zebra Mussel, Dreissena polymorpha: A Resource for Invasive Species Research.</title>
        <authorList>
            <person name="McCartney M.A."/>
            <person name="Auch B."/>
            <person name="Kono T."/>
            <person name="Mallez S."/>
            <person name="Zhang Y."/>
            <person name="Obille A."/>
            <person name="Becker A."/>
            <person name="Abrahante J.E."/>
            <person name="Garbe J."/>
            <person name="Badalamenti J.P."/>
            <person name="Herman A."/>
            <person name="Mangelson H."/>
            <person name="Liachko I."/>
            <person name="Sullivan S."/>
            <person name="Sone E.D."/>
            <person name="Koren S."/>
            <person name="Silverstein K.A.T."/>
            <person name="Beckman K.B."/>
            <person name="Gohl D.M."/>
        </authorList>
    </citation>
    <scope>NUCLEOTIDE SEQUENCE</scope>
    <source>
        <strain evidence="13">Duluth1</strain>
        <tissue evidence="13">Whole animal</tissue>
    </source>
</reference>
<gene>
    <name evidence="13" type="ORF">DPMN_000972</name>
</gene>
<feature type="compositionally biased region" description="Polar residues" evidence="11">
    <location>
        <begin position="163"/>
        <end position="172"/>
    </location>
</feature>
<keyword evidence="9" id="KW-0407">Ion channel</keyword>